<dbReference type="EMBL" id="OIVN01001532">
    <property type="protein sequence ID" value="SPC95008.1"/>
    <property type="molecule type" value="Genomic_DNA"/>
</dbReference>
<proteinExistence type="predicted"/>
<name>A0A2N9G625_FAGSY</name>
<evidence type="ECO:0000313" key="1">
    <source>
        <dbReference type="EMBL" id="SPC95008.1"/>
    </source>
</evidence>
<accession>A0A2N9G625</accession>
<gene>
    <name evidence="1" type="ORF">FSB_LOCUS22890</name>
</gene>
<reference evidence="1" key="1">
    <citation type="submission" date="2018-02" db="EMBL/GenBank/DDBJ databases">
        <authorList>
            <person name="Cohen D.B."/>
            <person name="Kent A.D."/>
        </authorList>
    </citation>
    <scope>NUCLEOTIDE SEQUENCE</scope>
</reference>
<sequence>MHRRRRSPPPPLKEDFGLARPSLTSLSLSAFLSPSRLLSSLYLSVFLSRHPWLPSLSQTHGSLSL</sequence>
<dbReference type="AlphaFoldDB" id="A0A2N9G625"/>
<organism evidence="1">
    <name type="scientific">Fagus sylvatica</name>
    <name type="common">Beechnut</name>
    <dbReference type="NCBI Taxonomy" id="28930"/>
    <lineage>
        <taxon>Eukaryota</taxon>
        <taxon>Viridiplantae</taxon>
        <taxon>Streptophyta</taxon>
        <taxon>Embryophyta</taxon>
        <taxon>Tracheophyta</taxon>
        <taxon>Spermatophyta</taxon>
        <taxon>Magnoliopsida</taxon>
        <taxon>eudicotyledons</taxon>
        <taxon>Gunneridae</taxon>
        <taxon>Pentapetalae</taxon>
        <taxon>rosids</taxon>
        <taxon>fabids</taxon>
        <taxon>Fagales</taxon>
        <taxon>Fagaceae</taxon>
        <taxon>Fagus</taxon>
    </lineage>
</organism>
<protein>
    <submittedName>
        <fullName evidence="1">Uncharacterized protein</fullName>
    </submittedName>
</protein>